<organism evidence="2 3">
    <name type="scientific">Thalassiosira oceanica</name>
    <name type="common">Marine diatom</name>
    <dbReference type="NCBI Taxonomy" id="159749"/>
    <lineage>
        <taxon>Eukaryota</taxon>
        <taxon>Sar</taxon>
        <taxon>Stramenopiles</taxon>
        <taxon>Ochrophyta</taxon>
        <taxon>Bacillariophyta</taxon>
        <taxon>Coscinodiscophyceae</taxon>
        <taxon>Thalassiosirophycidae</taxon>
        <taxon>Thalassiosirales</taxon>
        <taxon>Thalassiosiraceae</taxon>
        <taxon>Thalassiosira</taxon>
    </lineage>
</organism>
<feature type="region of interest" description="Disordered" evidence="1">
    <location>
        <begin position="1"/>
        <end position="157"/>
    </location>
</feature>
<accession>K0SZA0</accession>
<comment type="caution">
    <text evidence="2">The sequence shown here is derived from an EMBL/GenBank/DDBJ whole genome shotgun (WGS) entry which is preliminary data.</text>
</comment>
<dbReference type="Proteomes" id="UP000266841">
    <property type="component" value="Unassembled WGS sequence"/>
</dbReference>
<evidence type="ECO:0000313" key="3">
    <source>
        <dbReference type="Proteomes" id="UP000266841"/>
    </source>
</evidence>
<feature type="compositionally biased region" description="Low complexity" evidence="1">
    <location>
        <begin position="113"/>
        <end position="123"/>
    </location>
</feature>
<protein>
    <submittedName>
        <fullName evidence="2">Uncharacterized protein</fullName>
    </submittedName>
</protein>
<sequence>MPSASASARAPSVLSRRRRAPLRGMAGQYRGPHRPTPPSIAPVREAPGLPPPGRRTGRGSHRLSSSRGGGTAFRSPTTGASEDCEAVRQQRGVRLDSLDSPRQLAGPPGPRGRGLPAAGARPLIRLPLPEPSTSAARRARRDRPFPPRRAPSFGLTRPCIDASGSSKAVLPTFPVASDTALRRTKSGFGDLRGFTAGSFWSSRALAGLRRIRALVAPGAKSFPAAAAGRPAYAPVPLSGAPSVVLPSSPGEDPDGCLVLAFGRNTHLALPPRRLRRCRGEGTSTSRAPPPSSSRRYVAEWKVVRPPGPARSSATRLKKVSELSVV</sequence>
<proteinExistence type="predicted"/>
<gene>
    <name evidence="2" type="ORF">THAOC_08322</name>
</gene>
<feature type="compositionally biased region" description="Basic and acidic residues" evidence="1">
    <location>
        <begin position="85"/>
        <end position="99"/>
    </location>
</feature>
<keyword evidence="3" id="KW-1185">Reference proteome</keyword>
<feature type="region of interest" description="Disordered" evidence="1">
    <location>
        <begin position="272"/>
        <end position="325"/>
    </location>
</feature>
<feature type="compositionally biased region" description="Low complexity" evidence="1">
    <location>
        <begin position="1"/>
        <end position="14"/>
    </location>
</feature>
<dbReference type="EMBL" id="AGNL01008695">
    <property type="protein sequence ID" value="EJK70324.1"/>
    <property type="molecule type" value="Genomic_DNA"/>
</dbReference>
<reference evidence="2 3" key="1">
    <citation type="journal article" date="2012" name="Genome Biol.">
        <title>Genome and low-iron response of an oceanic diatom adapted to chronic iron limitation.</title>
        <authorList>
            <person name="Lommer M."/>
            <person name="Specht M."/>
            <person name="Roy A.S."/>
            <person name="Kraemer L."/>
            <person name="Andreson R."/>
            <person name="Gutowska M.A."/>
            <person name="Wolf J."/>
            <person name="Bergner S.V."/>
            <person name="Schilhabel M.B."/>
            <person name="Klostermeier U.C."/>
            <person name="Beiko R.G."/>
            <person name="Rosenstiel P."/>
            <person name="Hippler M."/>
            <person name="Laroche J."/>
        </authorList>
    </citation>
    <scope>NUCLEOTIDE SEQUENCE [LARGE SCALE GENOMIC DNA]</scope>
    <source>
        <strain evidence="2 3">CCMP1005</strain>
    </source>
</reference>
<dbReference type="AlphaFoldDB" id="K0SZA0"/>
<name>K0SZA0_THAOC</name>
<evidence type="ECO:0000313" key="2">
    <source>
        <dbReference type="EMBL" id="EJK70324.1"/>
    </source>
</evidence>
<evidence type="ECO:0000256" key="1">
    <source>
        <dbReference type="SAM" id="MobiDB-lite"/>
    </source>
</evidence>